<feature type="signal peptide" evidence="3">
    <location>
        <begin position="1"/>
        <end position="18"/>
    </location>
</feature>
<evidence type="ECO:0000313" key="5">
    <source>
        <dbReference type="EMBL" id="CCE92097.1"/>
    </source>
</evidence>
<protein>
    <recommendedName>
        <fullName evidence="4">Thioredoxin domain-containing protein</fullName>
    </recommendedName>
</protein>
<dbReference type="GO" id="GO:0006457">
    <property type="term" value="P:protein folding"/>
    <property type="evidence" value="ECO:0007669"/>
    <property type="project" value="EnsemblFungi"/>
</dbReference>
<dbReference type="AlphaFoldDB" id="G8ZU03"/>
<dbReference type="Pfam" id="PF00085">
    <property type="entry name" value="Thioredoxin"/>
    <property type="match status" value="1"/>
</dbReference>
<dbReference type="SUPFAM" id="SSF52833">
    <property type="entry name" value="Thioredoxin-like"/>
    <property type="match status" value="1"/>
</dbReference>
<evidence type="ECO:0000256" key="1">
    <source>
        <dbReference type="ARBA" id="ARBA00006347"/>
    </source>
</evidence>
<proteinExistence type="inferred from homology"/>
<evidence type="ECO:0000313" key="6">
    <source>
        <dbReference type="Proteomes" id="UP000005627"/>
    </source>
</evidence>
<feature type="chain" id="PRO_5003519686" description="Thioredoxin domain-containing protein" evidence="3">
    <location>
        <begin position="19"/>
        <end position="265"/>
    </location>
</feature>
<dbReference type="InterPro" id="IPR051063">
    <property type="entry name" value="PDI"/>
</dbReference>
<accession>G8ZU03</accession>
<comment type="similarity">
    <text evidence="1">Belongs to the protein disulfide isomerase family.</text>
</comment>
<organism evidence="5 6">
    <name type="scientific">Torulaspora delbrueckii</name>
    <name type="common">Yeast</name>
    <name type="synonym">Candida colliculosa</name>
    <dbReference type="NCBI Taxonomy" id="4950"/>
    <lineage>
        <taxon>Eukaryota</taxon>
        <taxon>Fungi</taxon>
        <taxon>Dikarya</taxon>
        <taxon>Ascomycota</taxon>
        <taxon>Saccharomycotina</taxon>
        <taxon>Saccharomycetes</taxon>
        <taxon>Saccharomycetales</taxon>
        <taxon>Saccharomycetaceae</taxon>
        <taxon>Torulaspora</taxon>
    </lineage>
</organism>
<keyword evidence="2 3" id="KW-0732">Signal</keyword>
<dbReference type="PANTHER" id="PTHR45672">
    <property type="entry name" value="PROTEIN DISULFIDE-ISOMERASE C17H9.14C-RELATED"/>
    <property type="match status" value="1"/>
</dbReference>
<dbReference type="EMBL" id="HE616745">
    <property type="protein sequence ID" value="CCE92097.1"/>
    <property type="molecule type" value="Genomic_DNA"/>
</dbReference>
<dbReference type="CDD" id="cd02961">
    <property type="entry name" value="PDI_a_family"/>
    <property type="match status" value="1"/>
</dbReference>
<dbReference type="Proteomes" id="UP000005627">
    <property type="component" value="Chromosome 4"/>
</dbReference>
<dbReference type="KEGG" id="tdl:TDEL_0D05130"/>
<dbReference type="RefSeq" id="XP_003681308.1">
    <property type="nucleotide sequence ID" value="XM_003681260.1"/>
</dbReference>
<dbReference type="Gene3D" id="3.40.30.10">
    <property type="entry name" value="Glutaredoxin"/>
    <property type="match status" value="1"/>
</dbReference>
<dbReference type="GO" id="GO:0015035">
    <property type="term" value="F:protein-disulfide reductase activity"/>
    <property type="evidence" value="ECO:0007669"/>
    <property type="project" value="EnsemblFungi"/>
</dbReference>
<dbReference type="PANTHER" id="PTHR45672:SF3">
    <property type="entry name" value="THIOREDOXIN DOMAIN-CONTAINING PROTEIN 5"/>
    <property type="match status" value="1"/>
</dbReference>
<keyword evidence="6" id="KW-1185">Reference proteome</keyword>
<reference evidence="5 6" key="1">
    <citation type="journal article" date="2011" name="Proc. Natl. Acad. Sci. U.S.A.">
        <title>Evolutionary erosion of yeast sex chromosomes by mating-type switching accidents.</title>
        <authorList>
            <person name="Gordon J.L."/>
            <person name="Armisen D."/>
            <person name="Proux-Wera E."/>
            <person name="Oheigeartaigh S.S."/>
            <person name="Byrne K.P."/>
            <person name="Wolfe K.H."/>
        </authorList>
    </citation>
    <scope>NUCLEOTIDE SEQUENCE [LARGE SCALE GENOMIC DNA]</scope>
    <source>
        <strain evidence="6">ATCC 10662 / CBS 1146 / NBRC 0425 / NCYC 2629 / NRRL Y-866</strain>
    </source>
</reference>
<dbReference type="GO" id="GO:0003756">
    <property type="term" value="F:protein disulfide isomerase activity"/>
    <property type="evidence" value="ECO:0007669"/>
    <property type="project" value="EnsemblFungi"/>
</dbReference>
<dbReference type="STRING" id="1076872.G8ZU03"/>
<sequence>MLMLFLQSILILAQLGLAKQEKKHVELVMSLDQYYDTANNNDSYTMVEYTTSWCHHCKKLAPNFVELMQSYEEDATEPKVNFLEVNCEIFGSTICSGFPGFPMIHLIQPRNKPLALPSTKSSEPLWRKVVNYLTSKYKDPRWQLDSERVIEYNGSRDAKAMRAFIEAVRGKDKRLNLVDKVSDSDYDCSSEKQQNLQKLCEDGKKYLESTLSGFTSTQLAKERLKLENILQNNDEAKDSEGYNTIRFKLELLNRLLINQDIHDEL</sequence>
<feature type="domain" description="Thioredoxin" evidence="4">
    <location>
        <begin position="6"/>
        <end position="170"/>
    </location>
</feature>
<gene>
    <name evidence="5" type="primary">TDEL0D05130</name>
    <name evidence="5" type="ORF">TDEL_0D05130</name>
</gene>
<dbReference type="HOGENOM" id="CLU_087689_0_0_1"/>
<dbReference type="OrthoDB" id="10264505at2759"/>
<dbReference type="GeneID" id="11502531"/>
<dbReference type="InterPro" id="IPR036249">
    <property type="entry name" value="Thioredoxin-like_sf"/>
</dbReference>
<evidence type="ECO:0000259" key="4">
    <source>
        <dbReference type="PROSITE" id="PS51352"/>
    </source>
</evidence>
<evidence type="ECO:0000256" key="2">
    <source>
        <dbReference type="ARBA" id="ARBA00022729"/>
    </source>
</evidence>
<dbReference type="eggNOG" id="KOG0191">
    <property type="taxonomic scope" value="Eukaryota"/>
</dbReference>
<dbReference type="GO" id="GO:0005783">
    <property type="term" value="C:endoplasmic reticulum"/>
    <property type="evidence" value="ECO:0007669"/>
    <property type="project" value="EnsemblFungi"/>
</dbReference>
<dbReference type="InParanoid" id="G8ZU03"/>
<evidence type="ECO:0000256" key="3">
    <source>
        <dbReference type="SAM" id="SignalP"/>
    </source>
</evidence>
<dbReference type="PROSITE" id="PS51352">
    <property type="entry name" value="THIOREDOXIN_2"/>
    <property type="match status" value="1"/>
</dbReference>
<name>G8ZU03_TORDE</name>
<dbReference type="InterPro" id="IPR013766">
    <property type="entry name" value="Thioredoxin_domain"/>
</dbReference>
<dbReference type="FunCoup" id="G8ZU03">
    <property type="interactions" value="188"/>
</dbReference>